<dbReference type="RefSeq" id="WP_119935653.1">
    <property type="nucleotide sequence ID" value="NZ_CP043342.1"/>
</dbReference>
<dbReference type="OrthoDB" id="6623526at2"/>
<protein>
    <submittedName>
        <fullName evidence="2">EAL domain-containing protein</fullName>
    </submittedName>
</protein>
<dbReference type="PROSITE" id="PS50883">
    <property type="entry name" value="EAL"/>
    <property type="match status" value="1"/>
</dbReference>
<dbReference type="InterPro" id="IPR001633">
    <property type="entry name" value="EAL_dom"/>
</dbReference>
<dbReference type="AlphaFoldDB" id="A0A3R9Q4B2"/>
<dbReference type="InterPro" id="IPR035919">
    <property type="entry name" value="EAL_sf"/>
</dbReference>
<name>A0A3R9Q4B2_9ENTR</name>
<dbReference type="SUPFAM" id="SSF141868">
    <property type="entry name" value="EAL domain-like"/>
    <property type="match status" value="1"/>
</dbReference>
<sequence>MLTGYKFESIRALHTEHVIAWEMLSTAKPHVNLEDYFGSMSFTQRKQHFFAQLRHAMACLDSSKYYLNVASDLLLDEDFIDRLREETPRPQRLAIELTDLEKIVHLPEEETRELRLRIASLRRFGIEVWADDVHEAILPGLLACQFYFYGIKIDKHAFWSGREERERFLQLARNCKKLASKVLIEGIETFGDFALARASEAEYGQGYLWNKQ</sequence>
<organism evidence="2 3">
    <name type="scientific">Enterobacter huaxiensis</name>
    <dbReference type="NCBI Taxonomy" id="2494702"/>
    <lineage>
        <taxon>Bacteria</taxon>
        <taxon>Pseudomonadati</taxon>
        <taxon>Pseudomonadota</taxon>
        <taxon>Gammaproteobacteria</taxon>
        <taxon>Enterobacterales</taxon>
        <taxon>Enterobacteriaceae</taxon>
        <taxon>Enterobacter</taxon>
    </lineage>
</organism>
<comment type="caution">
    <text evidence="2">The sequence shown here is derived from an EMBL/GenBank/DDBJ whole genome shotgun (WGS) entry which is preliminary data.</text>
</comment>
<feature type="domain" description="EAL" evidence="1">
    <location>
        <begin position="1"/>
        <end position="212"/>
    </location>
</feature>
<dbReference type="Pfam" id="PF00563">
    <property type="entry name" value="EAL"/>
    <property type="match status" value="1"/>
</dbReference>
<gene>
    <name evidence="2" type="ORF">EJE24_10075</name>
</gene>
<dbReference type="Gene3D" id="3.20.20.450">
    <property type="entry name" value="EAL domain"/>
    <property type="match status" value="1"/>
</dbReference>
<evidence type="ECO:0000259" key="1">
    <source>
        <dbReference type="PROSITE" id="PS50883"/>
    </source>
</evidence>
<accession>A0A3R9Q4B2</accession>
<dbReference type="EMBL" id="RWHU01000003">
    <property type="protein sequence ID" value="RSK68339.1"/>
    <property type="molecule type" value="Genomic_DNA"/>
</dbReference>
<evidence type="ECO:0000313" key="3">
    <source>
        <dbReference type="Proteomes" id="UP000276389"/>
    </source>
</evidence>
<reference evidence="2 3" key="1">
    <citation type="submission" date="2018-12" db="EMBL/GenBank/DDBJ databases">
        <title>The Genome Submission of two Enterobacter spp. strains.</title>
        <authorList>
            <person name="Wu W."/>
            <person name="Wei L."/>
            <person name="Feng Y."/>
            <person name="Zong Z."/>
        </authorList>
    </citation>
    <scope>NUCLEOTIDE SEQUENCE [LARGE SCALE GENOMIC DNA]</scope>
    <source>
        <strain evidence="2 3">WCHEHu045002</strain>
    </source>
</reference>
<evidence type="ECO:0000313" key="2">
    <source>
        <dbReference type="EMBL" id="RSK68339.1"/>
    </source>
</evidence>
<dbReference type="Proteomes" id="UP000276389">
    <property type="component" value="Unassembled WGS sequence"/>
</dbReference>
<proteinExistence type="predicted"/>